<dbReference type="STRING" id="665126.ABB55_02880"/>
<dbReference type="GO" id="GO:0017168">
    <property type="term" value="F:5-oxoprolinase (ATP-hydrolyzing) activity"/>
    <property type="evidence" value="ECO:0007669"/>
    <property type="project" value="TreeGrafter"/>
</dbReference>
<protein>
    <submittedName>
        <fullName evidence="2">Hydantoin utilization protein B</fullName>
    </submittedName>
</protein>
<dbReference type="InterPro" id="IPR045079">
    <property type="entry name" value="Oxoprolinase-like"/>
</dbReference>
<dbReference type="PANTHER" id="PTHR11365">
    <property type="entry name" value="5-OXOPROLINASE RELATED"/>
    <property type="match status" value="1"/>
</dbReference>
<keyword evidence="3" id="KW-1185">Reference proteome</keyword>
<feature type="domain" description="Hydantoinase B/oxoprolinase" evidence="1">
    <location>
        <begin position="10"/>
        <end position="534"/>
    </location>
</feature>
<proteinExistence type="predicted"/>
<dbReference type="GO" id="GO:0005829">
    <property type="term" value="C:cytosol"/>
    <property type="evidence" value="ECO:0007669"/>
    <property type="project" value="TreeGrafter"/>
</dbReference>
<dbReference type="Proteomes" id="UP000048984">
    <property type="component" value="Unassembled WGS sequence"/>
</dbReference>
<accession>A0A0N8GEE5</accession>
<reference evidence="2 3" key="1">
    <citation type="submission" date="2015-09" db="EMBL/GenBank/DDBJ databases">
        <authorList>
            <consortium name="Swine Surveillance"/>
        </authorList>
    </citation>
    <scope>NUCLEOTIDE SEQUENCE [LARGE SCALE GENOMIC DNA]</scope>
    <source>
        <strain evidence="2 3">16</strain>
    </source>
</reference>
<reference evidence="2 3" key="2">
    <citation type="submission" date="2015-10" db="EMBL/GenBank/DDBJ databases">
        <title>Draft Genome Sequence of Prosthecomicrobium hirschii ATCC 27832.</title>
        <authorList>
            <person name="Daniel J."/>
            <person name="Givan S.A."/>
            <person name="Brun Y.V."/>
            <person name="Brown P.J."/>
        </authorList>
    </citation>
    <scope>NUCLEOTIDE SEQUENCE [LARGE SCALE GENOMIC DNA]</scope>
    <source>
        <strain evidence="2 3">16</strain>
    </source>
</reference>
<comment type="caution">
    <text evidence="2">The sequence shown here is derived from an EMBL/GenBank/DDBJ whole genome shotgun (WGS) entry which is preliminary data.</text>
</comment>
<dbReference type="PANTHER" id="PTHR11365:SF23">
    <property type="entry name" value="HYPOTHETICAL 5-OXOPROLINASE (EUROFUNG)-RELATED"/>
    <property type="match status" value="1"/>
</dbReference>
<dbReference type="Pfam" id="PF02538">
    <property type="entry name" value="Hydantoinase_B"/>
    <property type="match status" value="1"/>
</dbReference>
<evidence type="ECO:0000313" key="2">
    <source>
        <dbReference type="EMBL" id="KPL51297.1"/>
    </source>
</evidence>
<dbReference type="EMBL" id="LJYW01000001">
    <property type="protein sequence ID" value="KPL51297.1"/>
    <property type="molecule type" value="Genomic_DNA"/>
</dbReference>
<organism evidence="2 3">
    <name type="scientific">Prosthecodimorpha hirschii</name>
    <dbReference type="NCBI Taxonomy" id="665126"/>
    <lineage>
        <taxon>Bacteria</taxon>
        <taxon>Pseudomonadati</taxon>
        <taxon>Pseudomonadota</taxon>
        <taxon>Alphaproteobacteria</taxon>
        <taxon>Hyphomicrobiales</taxon>
        <taxon>Ancalomicrobiaceae</taxon>
        <taxon>Prosthecodimorpha</taxon>
    </lineage>
</organism>
<dbReference type="AlphaFoldDB" id="A0A0N8GEE5"/>
<name>A0A0N8GEE5_9HYPH</name>
<gene>
    <name evidence="2" type="ORF">ABB55_02880</name>
</gene>
<evidence type="ECO:0000313" key="3">
    <source>
        <dbReference type="Proteomes" id="UP000048984"/>
    </source>
</evidence>
<sequence length="584" mass="60879">MTAPTAAGLDPVVFSILTGRLEQVADEMDATLYRSAFNPIIAEARDACHGLYHAETGATLVQGSKGLPIFVGAMAFAVKAVIDKVAAGAGLEAGDTFIFNDPYAGGTHLNDFRLVRPLMRGGRLFAWLASVGHWLDIGGNVPGGYNPQATECFQEGVLIPPVKLFRAGVLQQDIVDVLQANSRLPRSNWGDLNGQLNALDLGERRFHALIDEYGEATVAAALDAASARAAALMRENIRALPDGTYSFVDHLDNDGIVDEPLTIALDLTVAGETLTLDFSRSSPPCRGPVNIARSTAVAACYVALKHVFTGVPANAGCLDPIRFVIPDTTFLGVSAPRPVAGYTETILRMIGVVFGALAAADPARATAAPFGTINALSVAGHRASGERFVLFSFFGGGLGGNPASDGLNHANNPISTATMPPAEILEAAHPVMFTEWGLRPDSAGPGLHRGGLGAVYALEVLAPDGADVSLLGERGRYAPFGVAGGHPAALNRFVYDSPDGPKEPPMASKVTGVRLKAGERLRLETPGGGGWGDPWRRDPDAVARDVRRGFVSVAKAAADYGVAVAADGAIDVAQTAALRAGRPA</sequence>
<dbReference type="RefSeq" id="WP_054357460.1">
    <property type="nucleotide sequence ID" value="NZ_LJYW01000001.1"/>
</dbReference>
<evidence type="ECO:0000259" key="1">
    <source>
        <dbReference type="Pfam" id="PF02538"/>
    </source>
</evidence>
<dbReference type="InterPro" id="IPR003692">
    <property type="entry name" value="Hydantoinase_B"/>
</dbReference>
<dbReference type="GO" id="GO:0006749">
    <property type="term" value="P:glutathione metabolic process"/>
    <property type="evidence" value="ECO:0007669"/>
    <property type="project" value="TreeGrafter"/>
</dbReference>